<organism evidence="17 18">
    <name type="scientific">Viridibacillus arvi</name>
    <dbReference type="NCBI Taxonomy" id="263475"/>
    <lineage>
        <taxon>Bacteria</taxon>
        <taxon>Bacillati</taxon>
        <taxon>Bacillota</taxon>
        <taxon>Bacilli</taxon>
        <taxon>Bacillales</taxon>
        <taxon>Caryophanaceae</taxon>
        <taxon>Viridibacillus</taxon>
    </lineage>
</organism>
<keyword evidence="5" id="KW-0732">Signal</keyword>
<evidence type="ECO:0000256" key="9">
    <source>
        <dbReference type="ARBA" id="ARBA00025737"/>
    </source>
</evidence>
<evidence type="ECO:0000256" key="13">
    <source>
        <dbReference type="RuleBase" id="RU365017"/>
    </source>
</evidence>
<dbReference type="InterPro" id="IPR048328">
    <property type="entry name" value="Dyp_perox_C"/>
</dbReference>
<dbReference type="InterPro" id="IPR006311">
    <property type="entry name" value="TAT_signal"/>
</dbReference>
<dbReference type="Pfam" id="PF04261">
    <property type="entry name" value="Dyp_perox_N"/>
    <property type="match status" value="1"/>
</dbReference>
<protein>
    <recommendedName>
        <fullName evidence="10 13">Deferrochelatase</fullName>
        <ecNumber evidence="13">1.11.1.-</ecNumber>
    </recommendedName>
    <alternativeName>
        <fullName evidence="11 13">Peroxidase EfeB</fullName>
    </alternativeName>
</protein>
<keyword evidence="6 13" id="KW-0560">Oxidoreductase</keyword>
<keyword evidence="2 13" id="KW-0575">Peroxidase</keyword>
<dbReference type="PATRIC" id="fig|263475.3.peg.193"/>
<dbReference type="PANTHER" id="PTHR30521">
    <property type="entry name" value="DEFERROCHELATASE/PEROXIDASE"/>
    <property type="match status" value="1"/>
</dbReference>
<evidence type="ECO:0000256" key="3">
    <source>
        <dbReference type="ARBA" id="ARBA00022617"/>
    </source>
</evidence>
<dbReference type="PANTHER" id="PTHR30521:SF4">
    <property type="entry name" value="DEFERROCHELATASE"/>
    <property type="match status" value="1"/>
</dbReference>
<keyword evidence="14" id="KW-0472">Membrane</keyword>
<sequence length="425" mass="46986">MTETKEEKIFDKKISRRQMLKMTGLGAAGVAIGATGFGGVIKTFGMDFFDDDSTSTNKVDFYGEHQSGIATDVQTNIYFASLNVLVTSKQELQELFKMWTPLAVRLMNGEMIGDPTTNGMIPPKDTGEARGLDATNLSITFGVGPSLFEKEEFGLASKKPNELKDLPHFPKDQLDTAYTGGDICIQACADDPQVAFHAVRNLVRAASGKVSLKWSQAGFNAFPVSKGKKQTPRNLFAFKDGTENPTTSSKKDMNEVVWVQSGESKGWMTGGSYLVARRIQLHLETWDRTSLKEQENTFGRHRDSGAPIGKKDEFEAMDIDRKDDKGNYIVPETSHVFLAKSVDARILRRSYSYSSGVMDATGSYDAGLLFVSFQKNPDQFIKIQNSLGRLDKMNEYITHRGSALFACFPGIQKGSYIGEALFKTL</sequence>
<evidence type="ECO:0000313" key="17">
    <source>
        <dbReference type="EMBL" id="KOO47331.1"/>
    </source>
</evidence>
<dbReference type="GO" id="GO:0005829">
    <property type="term" value="C:cytosol"/>
    <property type="evidence" value="ECO:0007669"/>
    <property type="project" value="TreeGrafter"/>
</dbReference>
<evidence type="ECO:0000256" key="11">
    <source>
        <dbReference type="ARBA" id="ARBA00033775"/>
    </source>
</evidence>
<dbReference type="GO" id="GO:0033212">
    <property type="term" value="P:iron import into cell"/>
    <property type="evidence" value="ECO:0007669"/>
    <property type="project" value="InterPro"/>
</dbReference>
<dbReference type="STRING" id="263475.AMD00_21970"/>
<dbReference type="InterPro" id="IPR011008">
    <property type="entry name" value="Dimeric_a/b-barrel"/>
</dbReference>
<comment type="catalytic activity">
    <reaction evidence="12">
        <text>heme b + 2 H(+) = protoporphyrin IX + Fe(2+)</text>
        <dbReference type="Rhea" id="RHEA:22584"/>
        <dbReference type="ChEBI" id="CHEBI:15378"/>
        <dbReference type="ChEBI" id="CHEBI:29033"/>
        <dbReference type="ChEBI" id="CHEBI:57306"/>
        <dbReference type="ChEBI" id="CHEBI:60344"/>
        <dbReference type="EC" id="4.98.1.1"/>
    </reaction>
    <physiologicalReaction direction="left-to-right" evidence="12">
        <dbReference type="Rhea" id="RHEA:22585"/>
    </physiologicalReaction>
</comment>
<evidence type="ECO:0000256" key="1">
    <source>
        <dbReference type="ARBA" id="ARBA00004196"/>
    </source>
</evidence>
<gene>
    <name evidence="17" type="ORF">AMD00_21970</name>
</gene>
<keyword evidence="3 13" id="KW-0349">Heme</keyword>
<keyword evidence="7 13" id="KW-0408">Iron</keyword>
<dbReference type="NCBIfam" id="TIGR01412">
    <property type="entry name" value="tat_substr_1"/>
    <property type="match status" value="1"/>
</dbReference>
<dbReference type="GO" id="GO:0004601">
    <property type="term" value="F:peroxidase activity"/>
    <property type="evidence" value="ECO:0007669"/>
    <property type="project" value="UniProtKB-KW"/>
</dbReference>
<dbReference type="GO" id="GO:0030313">
    <property type="term" value="C:cell envelope"/>
    <property type="evidence" value="ECO:0007669"/>
    <property type="project" value="UniProtKB-SubCell"/>
</dbReference>
<dbReference type="GO" id="GO:0004325">
    <property type="term" value="F:ferrochelatase activity"/>
    <property type="evidence" value="ECO:0007669"/>
    <property type="project" value="UniProtKB-EC"/>
</dbReference>
<evidence type="ECO:0000256" key="7">
    <source>
        <dbReference type="ARBA" id="ARBA00023004"/>
    </source>
</evidence>
<evidence type="ECO:0000256" key="14">
    <source>
        <dbReference type="SAM" id="Phobius"/>
    </source>
</evidence>
<dbReference type="GeneID" id="301138771"/>
<dbReference type="RefSeq" id="WP_053419135.1">
    <property type="nucleotide sequence ID" value="NZ_LILB01000009.1"/>
</dbReference>
<evidence type="ECO:0000256" key="10">
    <source>
        <dbReference type="ARBA" id="ARBA00033771"/>
    </source>
</evidence>
<evidence type="ECO:0000256" key="5">
    <source>
        <dbReference type="ARBA" id="ARBA00022729"/>
    </source>
</evidence>
<dbReference type="AlphaFoldDB" id="A0A0M0L8A5"/>
<feature type="domain" description="Dyp-type peroxidase C-terminal" evidence="16">
    <location>
        <begin position="231"/>
        <end position="410"/>
    </location>
</feature>
<keyword evidence="18" id="KW-1185">Reference proteome</keyword>
<feature type="transmembrane region" description="Helical" evidence="14">
    <location>
        <begin position="20"/>
        <end position="41"/>
    </location>
</feature>
<comment type="function">
    <text evidence="13">Involved in the recovery of exogenous heme iron. Extracts iron from heme while preserving the protoporphyrin ring intact.</text>
</comment>
<dbReference type="PROSITE" id="PS51404">
    <property type="entry name" value="DYP_PEROXIDASE"/>
    <property type="match status" value="1"/>
</dbReference>
<dbReference type="SUPFAM" id="SSF54909">
    <property type="entry name" value="Dimeric alpha+beta barrel"/>
    <property type="match status" value="1"/>
</dbReference>
<comment type="caution">
    <text evidence="17">The sequence shown here is derived from an EMBL/GenBank/DDBJ whole genome shotgun (WGS) entry which is preliminary data.</text>
</comment>
<dbReference type="EMBL" id="LILB01000009">
    <property type="protein sequence ID" value="KOO47331.1"/>
    <property type="molecule type" value="Genomic_DNA"/>
</dbReference>
<dbReference type="GO" id="GO:0020037">
    <property type="term" value="F:heme binding"/>
    <property type="evidence" value="ECO:0007669"/>
    <property type="project" value="InterPro"/>
</dbReference>
<dbReference type="Proteomes" id="UP000036867">
    <property type="component" value="Unassembled WGS sequence"/>
</dbReference>
<reference evidence="18" key="1">
    <citation type="submission" date="2015-08" db="EMBL/GenBank/DDBJ databases">
        <title>Fjat-10028 dsm 16317.</title>
        <authorList>
            <person name="Liu B."/>
            <person name="Wang J."/>
            <person name="Zhu Y."/>
            <person name="Liu G."/>
            <person name="Chen Q."/>
            <person name="Chen Z."/>
            <person name="Lan J."/>
            <person name="Che J."/>
            <person name="Ge C."/>
            <person name="Shi H."/>
            <person name="Pan Z."/>
            <person name="Liu X."/>
        </authorList>
    </citation>
    <scope>NUCLEOTIDE SEQUENCE [LARGE SCALE GENOMIC DNA]</scope>
    <source>
        <strain evidence="18">DSM 16317</strain>
    </source>
</reference>
<keyword evidence="14" id="KW-1133">Transmembrane helix</keyword>
<dbReference type="InterPro" id="IPR048327">
    <property type="entry name" value="Dyp_perox_N"/>
</dbReference>
<dbReference type="Pfam" id="PF20628">
    <property type="entry name" value="Dyp_perox_C"/>
    <property type="match status" value="1"/>
</dbReference>
<comment type="subcellular location">
    <subcellularLocation>
        <location evidence="1">Cell envelope</location>
    </subcellularLocation>
</comment>
<dbReference type="GO" id="GO:0046872">
    <property type="term" value="F:metal ion binding"/>
    <property type="evidence" value="ECO:0007669"/>
    <property type="project" value="UniProtKB-KW"/>
</dbReference>
<evidence type="ECO:0000256" key="6">
    <source>
        <dbReference type="ARBA" id="ARBA00023002"/>
    </source>
</evidence>
<evidence type="ECO:0000256" key="4">
    <source>
        <dbReference type="ARBA" id="ARBA00022723"/>
    </source>
</evidence>
<evidence type="ECO:0000256" key="8">
    <source>
        <dbReference type="ARBA" id="ARBA00023239"/>
    </source>
</evidence>
<keyword evidence="14" id="KW-0812">Transmembrane</keyword>
<comment type="similarity">
    <text evidence="9 13">Belongs to the DyP-type peroxidase family.</text>
</comment>
<keyword evidence="8" id="KW-0456">Lyase</keyword>
<evidence type="ECO:0000259" key="15">
    <source>
        <dbReference type="Pfam" id="PF04261"/>
    </source>
</evidence>
<accession>A0A0M0L8A5</accession>
<dbReference type="NCBIfam" id="TIGR01413">
    <property type="entry name" value="Dyp_perox_fam"/>
    <property type="match status" value="1"/>
</dbReference>
<name>A0A0M0L8A5_9BACL</name>
<feature type="domain" description="Dyp-type peroxidase N-terminal" evidence="15">
    <location>
        <begin position="66"/>
        <end position="220"/>
    </location>
</feature>
<dbReference type="EC" id="1.11.1.-" evidence="13"/>
<dbReference type="PROSITE" id="PS51318">
    <property type="entry name" value="TAT"/>
    <property type="match status" value="1"/>
</dbReference>
<proteinExistence type="inferred from homology"/>
<evidence type="ECO:0000313" key="18">
    <source>
        <dbReference type="Proteomes" id="UP000036867"/>
    </source>
</evidence>
<comment type="cofactor">
    <cofactor evidence="13">
        <name>heme b</name>
        <dbReference type="ChEBI" id="CHEBI:60344"/>
    </cofactor>
    <text evidence="13">Binds 1 heme b (iron(II)-protoporphyrin IX) group non-covalently per subunit.</text>
</comment>
<evidence type="ECO:0000256" key="12">
    <source>
        <dbReference type="ARBA" id="ARBA00048856"/>
    </source>
</evidence>
<dbReference type="InterPro" id="IPR006314">
    <property type="entry name" value="Dyp_peroxidase"/>
</dbReference>
<evidence type="ECO:0000259" key="16">
    <source>
        <dbReference type="Pfam" id="PF20628"/>
    </source>
</evidence>
<evidence type="ECO:0000256" key="2">
    <source>
        <dbReference type="ARBA" id="ARBA00022559"/>
    </source>
</evidence>
<dbReference type="InterPro" id="IPR006313">
    <property type="entry name" value="EfeB/EfeN"/>
</dbReference>
<keyword evidence="4 13" id="KW-0479">Metal-binding</keyword>
<dbReference type="OrthoDB" id="9781066at2"/>